<dbReference type="STRING" id="547042.BACCOPRO_01513"/>
<dbReference type="InterPro" id="IPR000871">
    <property type="entry name" value="Beta-lactam_class-A"/>
</dbReference>
<dbReference type="NCBIfam" id="NF012099">
    <property type="entry name" value="SubclassA2"/>
    <property type="match status" value="1"/>
</dbReference>
<feature type="non-terminal residue" evidence="6">
    <location>
        <position position="1"/>
    </location>
</feature>
<dbReference type="Pfam" id="PF13354">
    <property type="entry name" value="Beta-lactamase2"/>
    <property type="match status" value="1"/>
</dbReference>
<evidence type="ECO:0000256" key="3">
    <source>
        <dbReference type="ARBA" id="ARBA00012865"/>
    </source>
</evidence>
<dbReference type="PANTHER" id="PTHR35333:SF3">
    <property type="entry name" value="BETA-LACTAMASE-TYPE TRANSPEPTIDASE FOLD CONTAINING PROTEIN"/>
    <property type="match status" value="1"/>
</dbReference>
<sequence>FIMKRIILLLVSLLPVLSAFSQKEKDLTLLKEQIQAIIHSCKAQVGVAFIWNGQDTLSINNDRPYPLMSVFKFHQALAVTHWLETRHLSLDTVLYITPEDLKPDTYSPLRDRYPQGNCSLSVRELLKYTLQQSDNNACDILFRLTGGPQETDRYIRSLGCSHFSITATEDDMHVDLNRSYDNWTTPLEAARLLEIFLTRELFRPSDRQFIRQTLTECETGKDRLVKPIPSGKAVIGHKTGTGDCNAQGQIIGINDIGFFLLPDGSRYSLAVFVKNSEEDAPATAGVIAAISEAVWNFVQ</sequence>
<dbReference type="PANTHER" id="PTHR35333">
    <property type="entry name" value="BETA-LACTAMASE"/>
    <property type="match status" value="1"/>
</dbReference>
<dbReference type="EC" id="3.5.2.6" evidence="3"/>
<dbReference type="eggNOG" id="COG2367">
    <property type="taxonomic scope" value="Bacteria"/>
</dbReference>
<dbReference type="InterPro" id="IPR012338">
    <property type="entry name" value="Beta-lactam/transpept-like"/>
</dbReference>
<evidence type="ECO:0000313" key="7">
    <source>
        <dbReference type="Proteomes" id="UP000014073"/>
    </source>
</evidence>
<evidence type="ECO:0000313" key="6">
    <source>
        <dbReference type="EMBL" id="EEF76019.1"/>
    </source>
</evidence>
<dbReference type="GO" id="GO:0046677">
    <property type="term" value="P:response to antibiotic"/>
    <property type="evidence" value="ECO:0007669"/>
    <property type="project" value="InterPro"/>
</dbReference>
<dbReference type="EMBL" id="ACBW01000111">
    <property type="protein sequence ID" value="EEF76019.1"/>
    <property type="molecule type" value="Genomic_DNA"/>
</dbReference>
<dbReference type="GO" id="GO:0030655">
    <property type="term" value="P:beta-lactam antibiotic catabolic process"/>
    <property type="evidence" value="ECO:0007669"/>
    <property type="project" value="InterPro"/>
</dbReference>
<evidence type="ECO:0000256" key="2">
    <source>
        <dbReference type="ARBA" id="ARBA00009009"/>
    </source>
</evidence>
<proteinExistence type="inferred from homology"/>
<accession>S0F6U9</accession>
<feature type="signal peptide" evidence="4">
    <location>
        <begin position="1"/>
        <end position="21"/>
    </location>
</feature>
<comment type="similarity">
    <text evidence="2">Belongs to the class-A beta-lactamase family.</text>
</comment>
<dbReference type="Proteomes" id="UP000014073">
    <property type="component" value="Unassembled WGS sequence"/>
</dbReference>
<dbReference type="InterPro" id="IPR045155">
    <property type="entry name" value="Beta-lactam_cat"/>
</dbReference>
<keyword evidence="7" id="KW-1185">Reference proteome</keyword>
<evidence type="ECO:0000256" key="1">
    <source>
        <dbReference type="ARBA" id="ARBA00001526"/>
    </source>
</evidence>
<protein>
    <recommendedName>
        <fullName evidence="3">beta-lactamase</fullName>
        <ecNumber evidence="3">3.5.2.6</ecNumber>
    </recommendedName>
</protein>
<comment type="caution">
    <text evidence="6">The sequence shown here is derived from an EMBL/GenBank/DDBJ whole genome shotgun (WGS) entry which is preliminary data.</text>
</comment>
<keyword evidence="4" id="KW-0732">Signal</keyword>
<reference evidence="6 7" key="1">
    <citation type="submission" date="2008-12" db="EMBL/GenBank/DDBJ databases">
        <authorList>
            <person name="Fulton L."/>
            <person name="Clifton S."/>
            <person name="Fulton B."/>
            <person name="Xu J."/>
            <person name="Minx P."/>
            <person name="Pepin K.H."/>
            <person name="Johnson M."/>
            <person name="Bhonagiri V."/>
            <person name="Nash W.E."/>
            <person name="Mardis E.R."/>
            <person name="Wilson R.K."/>
        </authorList>
    </citation>
    <scope>NUCLEOTIDE SEQUENCE [LARGE SCALE GENOMIC DNA]</scope>
    <source>
        <strain evidence="6 7">DSM 18228</strain>
    </source>
</reference>
<evidence type="ECO:0000256" key="4">
    <source>
        <dbReference type="SAM" id="SignalP"/>
    </source>
</evidence>
<organism evidence="6 7">
    <name type="scientific">Phocaeicola coprophilus DSM 18228 = JCM 13818</name>
    <dbReference type="NCBI Taxonomy" id="547042"/>
    <lineage>
        <taxon>Bacteria</taxon>
        <taxon>Pseudomonadati</taxon>
        <taxon>Bacteroidota</taxon>
        <taxon>Bacteroidia</taxon>
        <taxon>Bacteroidales</taxon>
        <taxon>Bacteroidaceae</taxon>
        <taxon>Phocaeicola</taxon>
    </lineage>
</organism>
<evidence type="ECO:0000259" key="5">
    <source>
        <dbReference type="Pfam" id="PF13354"/>
    </source>
</evidence>
<dbReference type="GO" id="GO:0008800">
    <property type="term" value="F:beta-lactamase activity"/>
    <property type="evidence" value="ECO:0007669"/>
    <property type="project" value="UniProtKB-EC"/>
</dbReference>
<name>S0F6U9_9BACT</name>
<feature type="chain" id="PRO_5004486384" description="beta-lactamase" evidence="4">
    <location>
        <begin position="22"/>
        <end position="299"/>
    </location>
</feature>
<dbReference type="HOGENOM" id="CLU_031960_0_1_10"/>
<dbReference type="AlphaFoldDB" id="S0F6U9"/>
<feature type="domain" description="Beta-lactamase class A catalytic" evidence="5">
    <location>
        <begin position="54"/>
        <end position="273"/>
    </location>
</feature>
<dbReference type="Gene3D" id="3.40.710.10">
    <property type="entry name" value="DD-peptidase/beta-lactamase superfamily"/>
    <property type="match status" value="1"/>
</dbReference>
<dbReference type="SUPFAM" id="SSF56601">
    <property type="entry name" value="beta-lactamase/transpeptidase-like"/>
    <property type="match status" value="1"/>
</dbReference>
<gene>
    <name evidence="6" type="ORF">BACCOPRO_01513</name>
</gene>
<dbReference type="NCBIfam" id="NF033103">
    <property type="entry name" value="bla_class_A"/>
    <property type="match status" value="1"/>
</dbReference>
<comment type="catalytic activity">
    <reaction evidence="1">
        <text>a beta-lactam + H2O = a substituted beta-amino acid</text>
        <dbReference type="Rhea" id="RHEA:20401"/>
        <dbReference type="ChEBI" id="CHEBI:15377"/>
        <dbReference type="ChEBI" id="CHEBI:35627"/>
        <dbReference type="ChEBI" id="CHEBI:140347"/>
        <dbReference type="EC" id="3.5.2.6"/>
    </reaction>
</comment>